<organism evidence="4">
    <name type="scientific">Anthurium amnicola</name>
    <dbReference type="NCBI Taxonomy" id="1678845"/>
    <lineage>
        <taxon>Eukaryota</taxon>
        <taxon>Viridiplantae</taxon>
        <taxon>Streptophyta</taxon>
        <taxon>Embryophyta</taxon>
        <taxon>Tracheophyta</taxon>
        <taxon>Spermatophyta</taxon>
        <taxon>Magnoliopsida</taxon>
        <taxon>Liliopsida</taxon>
        <taxon>Araceae</taxon>
        <taxon>Pothoideae</taxon>
        <taxon>Potheae</taxon>
        <taxon>Anthurium</taxon>
    </lineage>
</organism>
<dbReference type="SMART" id="SM00028">
    <property type="entry name" value="TPR"/>
    <property type="match status" value="6"/>
</dbReference>
<dbReference type="EMBL" id="GDJX01023760">
    <property type="protein sequence ID" value="JAT44176.1"/>
    <property type="molecule type" value="Transcribed_RNA"/>
</dbReference>
<dbReference type="SUPFAM" id="SSF48452">
    <property type="entry name" value="TPR-like"/>
    <property type="match status" value="2"/>
</dbReference>
<reference evidence="4" key="1">
    <citation type="submission" date="2015-07" db="EMBL/GenBank/DDBJ databases">
        <title>Transcriptome Assembly of Anthurium amnicola.</title>
        <authorList>
            <person name="Suzuki J."/>
        </authorList>
    </citation>
    <scope>NUCLEOTIDE SEQUENCE</scope>
</reference>
<evidence type="ECO:0000256" key="2">
    <source>
        <dbReference type="ARBA" id="ARBA00022803"/>
    </source>
</evidence>
<name>A0A1D1XP72_9ARAE</name>
<protein>
    <submittedName>
        <fullName evidence="4">Nephrocystin-3</fullName>
    </submittedName>
</protein>
<evidence type="ECO:0000256" key="3">
    <source>
        <dbReference type="PROSITE-ProRule" id="PRU00339"/>
    </source>
</evidence>
<gene>
    <name evidence="4" type="primary">NPHP3_4</name>
    <name evidence="4" type="ORF">g.48619</name>
</gene>
<feature type="repeat" description="TPR" evidence="3">
    <location>
        <begin position="194"/>
        <end position="227"/>
    </location>
</feature>
<dbReference type="InterPro" id="IPR019734">
    <property type="entry name" value="TPR_rpt"/>
</dbReference>
<evidence type="ECO:0000313" key="4">
    <source>
        <dbReference type="EMBL" id="JAT44176.1"/>
    </source>
</evidence>
<dbReference type="Gene3D" id="1.25.40.10">
    <property type="entry name" value="Tetratricopeptide repeat domain"/>
    <property type="match status" value="2"/>
</dbReference>
<dbReference type="InterPro" id="IPR011990">
    <property type="entry name" value="TPR-like_helical_dom_sf"/>
</dbReference>
<dbReference type="GO" id="GO:0009507">
    <property type="term" value="C:chloroplast"/>
    <property type="evidence" value="ECO:0007669"/>
    <property type="project" value="TreeGrafter"/>
</dbReference>
<dbReference type="PROSITE" id="PS50005">
    <property type="entry name" value="TPR"/>
    <property type="match status" value="1"/>
</dbReference>
<dbReference type="Pfam" id="PF13424">
    <property type="entry name" value="TPR_12"/>
    <property type="match status" value="2"/>
</dbReference>
<evidence type="ECO:0000256" key="1">
    <source>
        <dbReference type="ARBA" id="ARBA00022737"/>
    </source>
</evidence>
<keyword evidence="1" id="KW-0677">Repeat</keyword>
<dbReference type="PANTHER" id="PTHR45641:SF19">
    <property type="entry name" value="NEPHROCYSTIN-3"/>
    <property type="match status" value="1"/>
</dbReference>
<keyword evidence="2 3" id="KW-0802">TPR repeat</keyword>
<dbReference type="PANTHER" id="PTHR45641">
    <property type="entry name" value="TETRATRICOPEPTIDE REPEAT PROTEIN (AFU_ORTHOLOGUE AFUA_6G03870)"/>
    <property type="match status" value="1"/>
</dbReference>
<dbReference type="GO" id="GO:0009658">
    <property type="term" value="P:chloroplast organization"/>
    <property type="evidence" value="ECO:0007669"/>
    <property type="project" value="TreeGrafter"/>
</dbReference>
<proteinExistence type="predicted"/>
<dbReference type="AlphaFoldDB" id="A0A1D1XP72"/>
<dbReference type="Pfam" id="PF13374">
    <property type="entry name" value="TPR_10"/>
    <property type="match status" value="1"/>
</dbReference>
<sequence length="572" mass="63699">MAASQLLPSPPCQRFFHLKRSGDVGVGGAVPRVRYRPCVEPNASRLGLLTSLRGFLGAYAKDVLAKTRCSSGEKSGSSSVSPVGELGRFWEVEKPDVCMDELNDFEKQLDDFFFNVKSMIKAGRRDDAIELLQANYEAVKEQIQDGTRCIEQAAMLDVIALGYMAVGNSEIVEHILEMLSDIMGCITNGKPLVDSILIHMGSMYTNLGKLEEAKHVYGRGLEILEHSFGSESPFLVTPLLGMAKVFKISGRITEAIDVYCRTIAILETSRGPMSEDLVLPLFGVGNLFINEGRAADAKASFSRILSIYRQIHGEDDGKVGMAMCCLAHANCAEGNIGEAVRLYKNGLQIVKDSNCMDLQHDVLEKMKIDLAELLHVAGRENEGRELLEECLLVTERYKGCEDPSSVAHLVNLATSYSRSKNFVEAERLLRTSLQILSRTVGLKDQAITVPMLHLAVVLYHLKRDEEAERLVLEALHIREDAFGKQSLPVGEALDCLVSIQARLGKDDSEILAHLRRVLAIQEEEFGFESEEVTATLKKVIFYLDKMGKRDEKMPLQRRLSMLRTKYKYMVPF</sequence>
<accession>A0A1D1XP72</accession>